<keyword evidence="2 4" id="KW-0479">Metal-binding</keyword>
<dbReference type="GO" id="GO:0046872">
    <property type="term" value="F:metal ion binding"/>
    <property type="evidence" value="ECO:0007669"/>
    <property type="project" value="UniProtKB-KW"/>
</dbReference>
<comment type="caution">
    <text evidence="8">The sequence shown here is derived from an EMBL/GenBank/DDBJ whole genome shotgun (WGS) entry which is preliminary data.</text>
</comment>
<sequence length="172" mass="18464">MRAPRRSVILAILAMASVAGCRVKTPGRFETTAVQWTKHHVTVGNRAERNPLPATAENIDDGKKTFGYYCVSCHGRDAQNTGVPFAAQISPPIPSLASAQVQSYSDGQLKWVIDNGIFPSGMPASKGTLGDEEVWKMILFIRHLPPAGSLGDPKAYSGDEYGSDDSGKSKSE</sequence>
<dbReference type="Proteomes" id="UP000538666">
    <property type="component" value="Unassembled WGS sequence"/>
</dbReference>
<evidence type="ECO:0000259" key="7">
    <source>
        <dbReference type="PROSITE" id="PS51007"/>
    </source>
</evidence>
<keyword evidence="3 4" id="KW-0408">Iron</keyword>
<dbReference type="AlphaFoldDB" id="A0A841K0S8"/>
<dbReference type="Gene3D" id="1.10.760.10">
    <property type="entry name" value="Cytochrome c-like domain"/>
    <property type="match status" value="1"/>
</dbReference>
<dbReference type="InterPro" id="IPR009056">
    <property type="entry name" value="Cyt_c-like_dom"/>
</dbReference>
<dbReference type="Pfam" id="PF13442">
    <property type="entry name" value="Cytochrome_CBB3"/>
    <property type="match status" value="1"/>
</dbReference>
<dbReference type="PROSITE" id="PS51257">
    <property type="entry name" value="PROKAR_LIPOPROTEIN"/>
    <property type="match status" value="1"/>
</dbReference>
<evidence type="ECO:0000256" key="6">
    <source>
        <dbReference type="SAM" id="SignalP"/>
    </source>
</evidence>
<dbReference type="InterPro" id="IPR036909">
    <property type="entry name" value="Cyt_c-like_dom_sf"/>
</dbReference>
<reference evidence="8 9" key="1">
    <citation type="submission" date="2020-08" db="EMBL/GenBank/DDBJ databases">
        <title>Genomic Encyclopedia of Type Strains, Phase IV (KMG-IV): sequencing the most valuable type-strain genomes for metagenomic binning, comparative biology and taxonomic classification.</title>
        <authorList>
            <person name="Goeker M."/>
        </authorList>
    </citation>
    <scope>NUCLEOTIDE SEQUENCE [LARGE SCALE GENOMIC DNA]</scope>
    <source>
        <strain evidence="8 9">DSM 103733</strain>
    </source>
</reference>
<organism evidence="8 9">
    <name type="scientific">Silvibacterium bohemicum</name>
    <dbReference type="NCBI Taxonomy" id="1577686"/>
    <lineage>
        <taxon>Bacteria</taxon>
        <taxon>Pseudomonadati</taxon>
        <taxon>Acidobacteriota</taxon>
        <taxon>Terriglobia</taxon>
        <taxon>Terriglobales</taxon>
        <taxon>Acidobacteriaceae</taxon>
        <taxon>Silvibacterium</taxon>
    </lineage>
</organism>
<dbReference type="RefSeq" id="WP_050060380.1">
    <property type="nucleotide sequence ID" value="NZ_JACHEK010000010.1"/>
</dbReference>
<protein>
    <submittedName>
        <fullName evidence="8">Mono/diheme cytochrome c family protein</fullName>
    </submittedName>
</protein>
<dbReference type="OrthoDB" id="9773456at2"/>
<dbReference type="SUPFAM" id="SSF46626">
    <property type="entry name" value="Cytochrome c"/>
    <property type="match status" value="1"/>
</dbReference>
<feature type="chain" id="PRO_5032916435" evidence="6">
    <location>
        <begin position="22"/>
        <end position="172"/>
    </location>
</feature>
<proteinExistence type="predicted"/>
<feature type="signal peptide" evidence="6">
    <location>
        <begin position="1"/>
        <end position="21"/>
    </location>
</feature>
<evidence type="ECO:0000313" key="8">
    <source>
        <dbReference type="EMBL" id="MBB6146585.1"/>
    </source>
</evidence>
<dbReference type="GO" id="GO:0020037">
    <property type="term" value="F:heme binding"/>
    <property type="evidence" value="ECO:0007669"/>
    <property type="project" value="InterPro"/>
</dbReference>
<feature type="region of interest" description="Disordered" evidence="5">
    <location>
        <begin position="147"/>
        <end position="172"/>
    </location>
</feature>
<name>A0A841K0S8_9BACT</name>
<keyword evidence="1 4" id="KW-0349">Heme</keyword>
<keyword evidence="9" id="KW-1185">Reference proteome</keyword>
<evidence type="ECO:0000256" key="2">
    <source>
        <dbReference type="ARBA" id="ARBA00022723"/>
    </source>
</evidence>
<dbReference type="GO" id="GO:0009055">
    <property type="term" value="F:electron transfer activity"/>
    <property type="evidence" value="ECO:0007669"/>
    <property type="project" value="InterPro"/>
</dbReference>
<feature type="domain" description="Cytochrome c" evidence="7">
    <location>
        <begin position="57"/>
        <end position="145"/>
    </location>
</feature>
<evidence type="ECO:0000256" key="1">
    <source>
        <dbReference type="ARBA" id="ARBA00022617"/>
    </source>
</evidence>
<dbReference type="PROSITE" id="PS51007">
    <property type="entry name" value="CYTC"/>
    <property type="match status" value="1"/>
</dbReference>
<gene>
    <name evidence="8" type="ORF">HNQ77_004564</name>
</gene>
<accession>A0A841K0S8</accession>
<evidence type="ECO:0000256" key="3">
    <source>
        <dbReference type="ARBA" id="ARBA00023004"/>
    </source>
</evidence>
<evidence type="ECO:0000256" key="5">
    <source>
        <dbReference type="SAM" id="MobiDB-lite"/>
    </source>
</evidence>
<evidence type="ECO:0000313" key="9">
    <source>
        <dbReference type="Proteomes" id="UP000538666"/>
    </source>
</evidence>
<dbReference type="EMBL" id="JACHEK010000010">
    <property type="protein sequence ID" value="MBB6146585.1"/>
    <property type="molecule type" value="Genomic_DNA"/>
</dbReference>
<evidence type="ECO:0000256" key="4">
    <source>
        <dbReference type="PROSITE-ProRule" id="PRU00433"/>
    </source>
</evidence>
<keyword evidence="6" id="KW-0732">Signal</keyword>